<dbReference type="SUPFAM" id="SSF46689">
    <property type="entry name" value="Homeodomain-like"/>
    <property type="match status" value="1"/>
</dbReference>
<evidence type="ECO:0000256" key="2">
    <source>
        <dbReference type="ARBA" id="ARBA00023125"/>
    </source>
</evidence>
<keyword evidence="3" id="KW-0804">Transcription</keyword>
<evidence type="ECO:0000313" key="6">
    <source>
        <dbReference type="EMBL" id="HEH82651.1"/>
    </source>
</evidence>
<feature type="DNA-binding region" description="H-T-H motif" evidence="4">
    <location>
        <begin position="31"/>
        <end position="50"/>
    </location>
</feature>
<protein>
    <submittedName>
        <fullName evidence="6">TetR/AcrR family transcriptional regulator</fullName>
    </submittedName>
</protein>
<dbReference type="PANTHER" id="PTHR30055:SF234">
    <property type="entry name" value="HTH-TYPE TRANSCRIPTIONAL REGULATOR BETI"/>
    <property type="match status" value="1"/>
</dbReference>
<sequence length="190" mass="20936">MAKVTEADPTRARLLEAALELLLERGYRGATTRAIAQRAGVNEVTLFRHFGSKRALLREALDRLRPSLAPPSPGKSLEADLRALLEAYLRFLEEEGSLVLHLIPELLRHPELRSEGPPKAVAALLDRVVALFAHHQGAGRLWRREPPETLALSFVGPLMARFLLGQALGVGFPLEPESYVQGFLRGRGSP</sequence>
<dbReference type="GO" id="GO:0003700">
    <property type="term" value="F:DNA-binding transcription factor activity"/>
    <property type="evidence" value="ECO:0007669"/>
    <property type="project" value="TreeGrafter"/>
</dbReference>
<dbReference type="SUPFAM" id="SSF48498">
    <property type="entry name" value="Tetracyclin repressor-like, C-terminal domain"/>
    <property type="match status" value="1"/>
</dbReference>
<dbReference type="InterPro" id="IPR009057">
    <property type="entry name" value="Homeodomain-like_sf"/>
</dbReference>
<dbReference type="InterPro" id="IPR011075">
    <property type="entry name" value="TetR_C"/>
</dbReference>
<evidence type="ECO:0000256" key="1">
    <source>
        <dbReference type="ARBA" id="ARBA00023015"/>
    </source>
</evidence>
<comment type="caution">
    <text evidence="6">The sequence shown here is derived from an EMBL/GenBank/DDBJ whole genome shotgun (WGS) entry which is preliminary data.</text>
</comment>
<organism evidence="6">
    <name type="scientific">Thermus islandicus</name>
    <dbReference type="NCBI Taxonomy" id="540988"/>
    <lineage>
        <taxon>Bacteria</taxon>
        <taxon>Thermotogati</taxon>
        <taxon>Deinococcota</taxon>
        <taxon>Deinococci</taxon>
        <taxon>Thermales</taxon>
        <taxon>Thermaceae</taxon>
        <taxon>Thermus</taxon>
    </lineage>
</organism>
<dbReference type="EMBL" id="DSKL01000255">
    <property type="protein sequence ID" value="HEH82651.1"/>
    <property type="molecule type" value="Genomic_DNA"/>
</dbReference>
<evidence type="ECO:0000256" key="3">
    <source>
        <dbReference type="ARBA" id="ARBA00023163"/>
    </source>
</evidence>
<proteinExistence type="predicted"/>
<dbReference type="PRINTS" id="PR00455">
    <property type="entry name" value="HTHTETR"/>
</dbReference>
<dbReference type="AlphaFoldDB" id="A0A7C2GG13"/>
<evidence type="ECO:0000259" key="5">
    <source>
        <dbReference type="PROSITE" id="PS50977"/>
    </source>
</evidence>
<reference evidence="6" key="1">
    <citation type="journal article" date="2020" name="mSystems">
        <title>Genome- and Community-Level Interaction Insights into Carbon Utilization and Element Cycling Functions of Hydrothermarchaeota in Hydrothermal Sediment.</title>
        <authorList>
            <person name="Zhou Z."/>
            <person name="Liu Y."/>
            <person name="Xu W."/>
            <person name="Pan J."/>
            <person name="Luo Z.H."/>
            <person name="Li M."/>
        </authorList>
    </citation>
    <scope>NUCLEOTIDE SEQUENCE [LARGE SCALE GENOMIC DNA]</scope>
    <source>
        <strain evidence="6">SpSt-246</strain>
    </source>
</reference>
<gene>
    <name evidence="6" type="ORF">ENP73_06660</name>
</gene>
<dbReference type="Gene3D" id="1.10.357.10">
    <property type="entry name" value="Tetracycline Repressor, domain 2"/>
    <property type="match status" value="1"/>
</dbReference>
<accession>A0A7C2GG13</accession>
<feature type="domain" description="HTH tetR-type" evidence="5">
    <location>
        <begin position="8"/>
        <end position="68"/>
    </location>
</feature>
<keyword evidence="2 4" id="KW-0238">DNA-binding</keyword>
<dbReference type="InterPro" id="IPR050109">
    <property type="entry name" value="HTH-type_TetR-like_transc_reg"/>
</dbReference>
<dbReference type="Pfam" id="PF16859">
    <property type="entry name" value="TetR_C_11"/>
    <property type="match status" value="1"/>
</dbReference>
<dbReference type="PROSITE" id="PS50977">
    <property type="entry name" value="HTH_TETR_2"/>
    <property type="match status" value="1"/>
</dbReference>
<evidence type="ECO:0000256" key="4">
    <source>
        <dbReference type="PROSITE-ProRule" id="PRU00335"/>
    </source>
</evidence>
<keyword evidence="1" id="KW-0805">Transcription regulation</keyword>
<dbReference type="Gene3D" id="1.10.10.60">
    <property type="entry name" value="Homeodomain-like"/>
    <property type="match status" value="1"/>
</dbReference>
<dbReference type="InterPro" id="IPR001647">
    <property type="entry name" value="HTH_TetR"/>
</dbReference>
<dbReference type="Pfam" id="PF00440">
    <property type="entry name" value="TetR_N"/>
    <property type="match status" value="1"/>
</dbReference>
<name>A0A7C2GG13_9DEIN</name>
<dbReference type="GO" id="GO:0000976">
    <property type="term" value="F:transcription cis-regulatory region binding"/>
    <property type="evidence" value="ECO:0007669"/>
    <property type="project" value="TreeGrafter"/>
</dbReference>
<dbReference type="PANTHER" id="PTHR30055">
    <property type="entry name" value="HTH-TYPE TRANSCRIPTIONAL REGULATOR RUTR"/>
    <property type="match status" value="1"/>
</dbReference>
<dbReference type="InterPro" id="IPR036271">
    <property type="entry name" value="Tet_transcr_reg_TetR-rel_C_sf"/>
</dbReference>